<dbReference type="InterPro" id="IPR052606">
    <property type="entry name" value="DnaJ_domain_protein"/>
</dbReference>
<dbReference type="InterPro" id="IPR036869">
    <property type="entry name" value="J_dom_sf"/>
</dbReference>
<dbReference type="AlphaFoldDB" id="A0A3B4WK86"/>
<dbReference type="GO" id="GO:0012505">
    <property type="term" value="C:endomembrane system"/>
    <property type="evidence" value="ECO:0007669"/>
    <property type="project" value="UniProtKB-SubCell"/>
</dbReference>
<protein>
    <recommendedName>
        <fullName evidence="6">J domain-containing protein</fullName>
    </recommendedName>
</protein>
<dbReference type="Gene3D" id="1.10.287.110">
    <property type="entry name" value="DnaJ domain"/>
    <property type="match status" value="1"/>
</dbReference>
<keyword evidence="3" id="KW-1133">Transmembrane helix</keyword>
<reference evidence="7" key="2">
    <citation type="submission" date="2025-09" db="UniProtKB">
        <authorList>
            <consortium name="Ensembl"/>
        </authorList>
    </citation>
    <scope>IDENTIFICATION</scope>
</reference>
<evidence type="ECO:0000256" key="2">
    <source>
        <dbReference type="ARBA" id="ARBA00022729"/>
    </source>
</evidence>
<evidence type="ECO:0000256" key="1">
    <source>
        <dbReference type="ARBA" id="ARBA00022692"/>
    </source>
</evidence>
<dbReference type="Proteomes" id="UP000261360">
    <property type="component" value="Unplaced"/>
</dbReference>
<keyword evidence="1" id="KW-0812">Transmembrane</keyword>
<feature type="domain" description="J" evidence="6">
    <location>
        <begin position="23"/>
        <end position="79"/>
    </location>
</feature>
<dbReference type="Pfam" id="PF00226">
    <property type="entry name" value="DnaJ"/>
    <property type="match status" value="1"/>
</dbReference>
<dbReference type="Ensembl" id="ENSSLDT00000002988.1">
    <property type="protein sequence ID" value="ENSSLDP00000002877.1"/>
    <property type="gene ID" value="ENSSLDG00000002301.1"/>
</dbReference>
<dbReference type="PRINTS" id="PR00625">
    <property type="entry name" value="JDOMAIN"/>
</dbReference>
<name>A0A3B4WK86_SERLL</name>
<evidence type="ECO:0000313" key="8">
    <source>
        <dbReference type="Proteomes" id="UP000261360"/>
    </source>
</evidence>
<evidence type="ECO:0000256" key="4">
    <source>
        <dbReference type="ARBA" id="ARBA00023136"/>
    </source>
</evidence>
<dbReference type="InterPro" id="IPR001623">
    <property type="entry name" value="DnaJ_domain"/>
</dbReference>
<evidence type="ECO:0000313" key="7">
    <source>
        <dbReference type="Ensembl" id="ENSSLDP00000002877.1"/>
    </source>
</evidence>
<comment type="subcellular location">
    <subcellularLocation>
        <location evidence="5">Endomembrane system</location>
        <topology evidence="5">Single-pass membrane protein</topology>
    </subcellularLocation>
</comment>
<dbReference type="PANTHER" id="PTHR44653">
    <property type="entry name" value="DNAJ HOMOLOG SUBFAMILY C MEMBER 1"/>
    <property type="match status" value="1"/>
</dbReference>
<keyword evidence="2" id="KW-0732">Signal</keyword>
<organism evidence="7 8">
    <name type="scientific">Seriola lalandi dorsalis</name>
    <dbReference type="NCBI Taxonomy" id="1841481"/>
    <lineage>
        <taxon>Eukaryota</taxon>
        <taxon>Metazoa</taxon>
        <taxon>Chordata</taxon>
        <taxon>Craniata</taxon>
        <taxon>Vertebrata</taxon>
        <taxon>Euteleostomi</taxon>
        <taxon>Actinopterygii</taxon>
        <taxon>Neopterygii</taxon>
        <taxon>Teleostei</taxon>
        <taxon>Neoteleostei</taxon>
        <taxon>Acanthomorphata</taxon>
        <taxon>Carangaria</taxon>
        <taxon>Carangiformes</taxon>
        <taxon>Carangidae</taxon>
        <taxon>Seriola</taxon>
    </lineage>
</organism>
<dbReference type="SUPFAM" id="SSF46565">
    <property type="entry name" value="Chaperone J-domain"/>
    <property type="match status" value="1"/>
</dbReference>
<evidence type="ECO:0000259" key="6">
    <source>
        <dbReference type="PROSITE" id="PS50076"/>
    </source>
</evidence>
<dbReference type="STRING" id="1841481.ENSSLDP00000002877"/>
<sequence length="79" mass="8962">MANRKGEENQVMDECSPIGNWSTHLSLSSVPQDASAAEIKKAYRRLSLTLHPDKNKNEDAETQFRQVRNTHLLTSQIQP</sequence>
<dbReference type="SMART" id="SM00271">
    <property type="entry name" value="DnaJ"/>
    <property type="match status" value="1"/>
</dbReference>
<keyword evidence="8" id="KW-1185">Reference proteome</keyword>
<dbReference type="CDD" id="cd06257">
    <property type="entry name" value="DnaJ"/>
    <property type="match status" value="1"/>
</dbReference>
<dbReference type="PROSITE" id="PS50076">
    <property type="entry name" value="DNAJ_2"/>
    <property type="match status" value="1"/>
</dbReference>
<evidence type="ECO:0000256" key="3">
    <source>
        <dbReference type="ARBA" id="ARBA00022989"/>
    </source>
</evidence>
<accession>A0A3B4WK86</accession>
<dbReference type="PANTHER" id="PTHR44653:SF2">
    <property type="entry name" value="DNAJ HOMOLOG SUBFAMILY C MEMBER 1"/>
    <property type="match status" value="1"/>
</dbReference>
<reference evidence="7" key="1">
    <citation type="submission" date="2025-08" db="UniProtKB">
        <authorList>
            <consortium name="Ensembl"/>
        </authorList>
    </citation>
    <scope>IDENTIFICATION</scope>
</reference>
<keyword evidence="4" id="KW-0472">Membrane</keyword>
<evidence type="ECO:0000256" key="5">
    <source>
        <dbReference type="ARBA" id="ARBA00037847"/>
    </source>
</evidence>
<proteinExistence type="predicted"/>